<name>A0ABT8HWE6_9BACL</name>
<dbReference type="InterPro" id="IPR050546">
    <property type="entry name" value="Glycosyl_Hydrlase_16"/>
</dbReference>
<dbReference type="InterPro" id="IPR040751">
    <property type="entry name" value="SbsC_C"/>
</dbReference>
<dbReference type="Gene3D" id="2.60.120.200">
    <property type="match status" value="1"/>
</dbReference>
<comment type="similarity">
    <text evidence="1">Belongs to the glycosyl hydrolase 16 family.</text>
</comment>
<feature type="signal peptide" evidence="4">
    <location>
        <begin position="1"/>
        <end position="23"/>
    </location>
</feature>
<dbReference type="SMART" id="SM00606">
    <property type="entry name" value="CBD_IV"/>
    <property type="match status" value="1"/>
</dbReference>
<reference evidence="7" key="1">
    <citation type="submission" date="2023-07" db="EMBL/GenBank/DDBJ databases">
        <title>Fictibacillus sp. isolated from freshwater pond.</title>
        <authorList>
            <person name="Kirdat K."/>
            <person name="Bhat A."/>
            <person name="Mourya A."/>
            <person name="Yadav A."/>
        </authorList>
    </citation>
    <scope>NUCLEOTIDE SEQUENCE</scope>
    <source>
        <strain evidence="7">NE201</strain>
    </source>
</reference>
<comment type="caution">
    <text evidence="7">The sequence shown here is derived from an EMBL/GenBank/DDBJ whole genome shotgun (WGS) entry which is preliminary data.</text>
</comment>
<dbReference type="InterPro" id="IPR006584">
    <property type="entry name" value="Cellulose-bd_IV"/>
</dbReference>
<dbReference type="PROSITE" id="PS51175">
    <property type="entry name" value="CBM6"/>
    <property type="match status" value="1"/>
</dbReference>
<keyword evidence="3" id="KW-0378">Hydrolase</keyword>
<feature type="domain" description="GH16" evidence="6">
    <location>
        <begin position="135"/>
        <end position="379"/>
    </location>
</feature>
<evidence type="ECO:0000259" key="6">
    <source>
        <dbReference type="PROSITE" id="PS51762"/>
    </source>
</evidence>
<evidence type="ECO:0000259" key="5">
    <source>
        <dbReference type="PROSITE" id="PS51175"/>
    </source>
</evidence>
<dbReference type="PANTHER" id="PTHR10963">
    <property type="entry name" value="GLYCOSYL HYDROLASE-RELATED"/>
    <property type="match status" value="1"/>
</dbReference>
<protein>
    <submittedName>
        <fullName evidence="7">Family 16 glycosylhydrolase</fullName>
    </submittedName>
</protein>
<sequence length="854" mass="96178">MQKFWMIVLTGLMMMGMSGTVYATKAEASASFHPAAIKGKDQGTTRIYVPFKLSQQQHLAAKISNKPFAKVKKGDAVPADRTVSNPYRPGASLSGVDAKINKYVGIYLLNSSNKVEDFKQIILKKSQIKNEHWNLVWQDEFNDKVIDEKKWNFVQGGGGYGNNELQHYTNRPENARLENGSLVIEARKESFGGNDYTSAKLTTQNKGDWTYGRYEIRAKLPKGQGMWPAIWMMPTDYDLYSGWPASGEIDIMEMLGHAPNQVHGTLHYGMPWKYTGQDYTLPEGVKDFSEDYHTFTLDWEPGEISWYVDGILYAKQNDWYSKNENAAAPYTYPAPFDRDFYMQLNLAVGGNWPGYPDQSTEFPNRMLVDYVRVYDLDGKYREPGERPVTEDPAVELRPPLDDGNYIYNGDFTTSLDDWKFQPFEPSDLFGGEGNAAVDNGSAKISITKPGDAVHAVQFVQPDMPIERGERYRLSFDARSEGNRTAVINISGPERNYSRYLSDQTLSLTNSMKSFSYEFSMENETDPHARLEFNLGQASALPVWIDNVKLVKLPKDPNAPKKILPNGNYIYNGTFDQGTDRQEFWEFATERGAKAKTEVGAAVSERKLNVKIKNAGKSADAIRLSQDKLNLEKEAAYLLTFDAKADSERNIGFRVANETRDTFYTKTTDIKLSSEMKNYQVLIHPSESQQKSVIEFLLGGNKANVTMDNIQMKRIAAPVVLDSTHQTIEAEHYQDMFGVQSGESSVGWIDEGDWMQYAVDVKEAGDYTVTYRVASGRDGGSITLLTKKGNQFSGDLPAGEINVVNADDHSTIKVPQTGGWDSWQTVTSTIRLEKGIQTLQVYAPNVNLDWMKFNQ</sequence>
<dbReference type="Gene3D" id="2.60.120.260">
    <property type="entry name" value="Galactose-binding domain-like"/>
    <property type="match status" value="3"/>
</dbReference>
<gene>
    <name evidence="7" type="ORF">QYB97_11290</name>
</gene>
<accession>A0ABT8HWE6</accession>
<keyword evidence="2 4" id="KW-0732">Signal</keyword>
<dbReference type="CDD" id="cd08023">
    <property type="entry name" value="GH16_laminarinase_like"/>
    <property type="match status" value="1"/>
</dbReference>
<dbReference type="CDD" id="cd04080">
    <property type="entry name" value="CBM6_cellulase-like"/>
    <property type="match status" value="1"/>
</dbReference>
<dbReference type="InterPro" id="IPR000757">
    <property type="entry name" value="Beta-glucanase-like"/>
</dbReference>
<evidence type="ECO:0000256" key="1">
    <source>
        <dbReference type="ARBA" id="ARBA00006865"/>
    </source>
</evidence>
<dbReference type="RefSeq" id="WP_301166107.1">
    <property type="nucleotide sequence ID" value="NZ_JAUHTR010000005.1"/>
</dbReference>
<dbReference type="Pfam" id="PF02018">
    <property type="entry name" value="CBM_4_9"/>
    <property type="match status" value="2"/>
</dbReference>
<dbReference type="InterPro" id="IPR005084">
    <property type="entry name" value="CBM6"/>
</dbReference>
<dbReference type="Pfam" id="PF18316">
    <property type="entry name" value="S-l_SbsC_C"/>
    <property type="match status" value="1"/>
</dbReference>
<dbReference type="PANTHER" id="PTHR10963:SF55">
    <property type="entry name" value="GLYCOSIDE HYDROLASE FAMILY 16 PROTEIN"/>
    <property type="match status" value="1"/>
</dbReference>
<evidence type="ECO:0000256" key="2">
    <source>
        <dbReference type="ARBA" id="ARBA00022729"/>
    </source>
</evidence>
<dbReference type="SUPFAM" id="SSF49785">
    <property type="entry name" value="Galactose-binding domain-like"/>
    <property type="match status" value="3"/>
</dbReference>
<proteinExistence type="inferred from homology"/>
<organism evidence="7 8">
    <name type="scientific">Fictibacillus fluitans</name>
    <dbReference type="NCBI Taxonomy" id="3058422"/>
    <lineage>
        <taxon>Bacteria</taxon>
        <taxon>Bacillati</taxon>
        <taxon>Bacillota</taxon>
        <taxon>Bacilli</taxon>
        <taxon>Bacillales</taxon>
        <taxon>Fictibacillaceae</taxon>
        <taxon>Fictibacillus</taxon>
    </lineage>
</organism>
<dbReference type="InterPro" id="IPR008979">
    <property type="entry name" value="Galactose-bd-like_sf"/>
</dbReference>
<evidence type="ECO:0000313" key="8">
    <source>
        <dbReference type="Proteomes" id="UP001172721"/>
    </source>
</evidence>
<dbReference type="PROSITE" id="PS51762">
    <property type="entry name" value="GH16_2"/>
    <property type="match status" value="1"/>
</dbReference>
<dbReference type="Pfam" id="PF03422">
    <property type="entry name" value="CBM_6"/>
    <property type="match status" value="1"/>
</dbReference>
<evidence type="ECO:0000256" key="4">
    <source>
        <dbReference type="SAM" id="SignalP"/>
    </source>
</evidence>
<dbReference type="Proteomes" id="UP001172721">
    <property type="component" value="Unassembled WGS sequence"/>
</dbReference>
<feature type="chain" id="PRO_5046587908" evidence="4">
    <location>
        <begin position="24"/>
        <end position="854"/>
    </location>
</feature>
<feature type="domain" description="CBM6" evidence="5">
    <location>
        <begin position="725"/>
        <end position="854"/>
    </location>
</feature>
<dbReference type="Pfam" id="PF00722">
    <property type="entry name" value="Glyco_hydro_16"/>
    <property type="match status" value="1"/>
</dbReference>
<dbReference type="InterPro" id="IPR013320">
    <property type="entry name" value="ConA-like_dom_sf"/>
</dbReference>
<dbReference type="SUPFAM" id="SSF49899">
    <property type="entry name" value="Concanavalin A-like lectins/glucanases"/>
    <property type="match status" value="1"/>
</dbReference>
<dbReference type="InterPro" id="IPR003305">
    <property type="entry name" value="CenC_carb-bd"/>
</dbReference>
<evidence type="ECO:0000256" key="3">
    <source>
        <dbReference type="ARBA" id="ARBA00022801"/>
    </source>
</evidence>
<dbReference type="EMBL" id="JAUHTR010000005">
    <property type="protein sequence ID" value="MDN4525066.1"/>
    <property type="molecule type" value="Genomic_DNA"/>
</dbReference>
<keyword evidence="8" id="KW-1185">Reference proteome</keyword>
<evidence type="ECO:0000313" key="7">
    <source>
        <dbReference type="EMBL" id="MDN4525066.1"/>
    </source>
</evidence>